<gene>
    <name evidence="2" type="ORF">B0H63DRAFT_471999</name>
</gene>
<protein>
    <submittedName>
        <fullName evidence="2">Uncharacterized protein</fullName>
    </submittedName>
</protein>
<reference evidence="2" key="2">
    <citation type="submission" date="2023-06" db="EMBL/GenBank/DDBJ databases">
        <authorList>
            <consortium name="Lawrence Berkeley National Laboratory"/>
            <person name="Haridas S."/>
            <person name="Hensen N."/>
            <person name="Bonometti L."/>
            <person name="Westerberg I."/>
            <person name="Brannstrom I.O."/>
            <person name="Guillou S."/>
            <person name="Cros-Aarteil S."/>
            <person name="Calhoun S."/>
            <person name="Kuo A."/>
            <person name="Mondo S."/>
            <person name="Pangilinan J."/>
            <person name="Riley R."/>
            <person name="LaButti K."/>
            <person name="Andreopoulos B."/>
            <person name="Lipzen A."/>
            <person name="Chen C."/>
            <person name="Yanf M."/>
            <person name="Daum C."/>
            <person name="Ng V."/>
            <person name="Clum A."/>
            <person name="Steindorff A."/>
            <person name="Ohm R."/>
            <person name="Martin F."/>
            <person name="Silar P."/>
            <person name="Natvig D."/>
            <person name="Lalanne C."/>
            <person name="Gautier V."/>
            <person name="Ament-velasquez S.L."/>
            <person name="Kruys A."/>
            <person name="Hutchinson M.I."/>
            <person name="Powell A.J."/>
            <person name="Barry K."/>
            <person name="Miller A.N."/>
            <person name="Grigoriev I.V."/>
            <person name="Debuchy R."/>
            <person name="Gladieux P."/>
            <person name="Thoren M.H."/>
            <person name="Johannesson H."/>
        </authorList>
    </citation>
    <scope>NUCLEOTIDE SEQUENCE</scope>
    <source>
        <strain evidence="2">CBS 232.78</strain>
    </source>
</reference>
<comment type="caution">
    <text evidence="2">The sequence shown here is derived from an EMBL/GenBank/DDBJ whole genome shotgun (WGS) entry which is preliminary data.</text>
</comment>
<keyword evidence="3" id="KW-1185">Reference proteome</keyword>
<evidence type="ECO:0000256" key="1">
    <source>
        <dbReference type="SAM" id="MobiDB-lite"/>
    </source>
</evidence>
<feature type="compositionally biased region" description="Polar residues" evidence="1">
    <location>
        <begin position="482"/>
        <end position="491"/>
    </location>
</feature>
<sequence>MASGSSNIAFNEWIVSATKPDADNKWWLSTLADGPNPSPLAEMAKRRKQRKQHRIGRGLGPPRPLLTMALDVLIENITDVSEEALAALPPRLLWRIWDHLVPVGVCFHTWKIFSRLLLDDRMGDPHVSVIPMGAYRFRHIIKDPRSELRIYTTPLRSPNLDFLVSLTIGNAAAIFQVTELLALADLPNLVVLEFATHEQTLRDFNSITDRLVRGWSEKDAPFPCLRILRVVGTSTVSRQALTYISCFPALLFFDISGWAHQWQNAKSIAHDFGWKLVRDHDTDLDERDRPGASFSQYMAARFGDACKPSEFCTRNLSWIYEMDKNTVRIGTVPLSADKEETEAYEKINGCAAVSDDQLEELWQMLTAPAVARPETRSFYKSAFTFWAHALIVGTRAHTPPPQTEGRVGVKHSADAPAVAADDIRQLSVGNVPLPSKPFAHLFLEGGHCGRLPTMSVGSKVQTYLFYRSPDLNSPSRSEDRSSLASQLTQKPPSGRGRATTKLNSRKRQKMGDLLSSFGVH</sequence>
<feature type="region of interest" description="Disordered" evidence="1">
    <location>
        <begin position="471"/>
        <end position="520"/>
    </location>
</feature>
<evidence type="ECO:0000313" key="3">
    <source>
        <dbReference type="Proteomes" id="UP001285441"/>
    </source>
</evidence>
<evidence type="ECO:0000313" key="2">
    <source>
        <dbReference type="EMBL" id="KAK3384956.1"/>
    </source>
</evidence>
<proteinExistence type="predicted"/>
<reference evidence="2" key="1">
    <citation type="journal article" date="2023" name="Mol. Phylogenet. Evol.">
        <title>Genome-scale phylogeny and comparative genomics of the fungal order Sordariales.</title>
        <authorList>
            <person name="Hensen N."/>
            <person name="Bonometti L."/>
            <person name="Westerberg I."/>
            <person name="Brannstrom I.O."/>
            <person name="Guillou S."/>
            <person name="Cros-Aarteil S."/>
            <person name="Calhoun S."/>
            <person name="Haridas S."/>
            <person name="Kuo A."/>
            <person name="Mondo S."/>
            <person name="Pangilinan J."/>
            <person name="Riley R."/>
            <person name="LaButti K."/>
            <person name="Andreopoulos B."/>
            <person name="Lipzen A."/>
            <person name="Chen C."/>
            <person name="Yan M."/>
            <person name="Daum C."/>
            <person name="Ng V."/>
            <person name="Clum A."/>
            <person name="Steindorff A."/>
            <person name="Ohm R.A."/>
            <person name="Martin F."/>
            <person name="Silar P."/>
            <person name="Natvig D.O."/>
            <person name="Lalanne C."/>
            <person name="Gautier V."/>
            <person name="Ament-Velasquez S.L."/>
            <person name="Kruys A."/>
            <person name="Hutchinson M.I."/>
            <person name="Powell A.J."/>
            <person name="Barry K."/>
            <person name="Miller A.N."/>
            <person name="Grigoriev I.V."/>
            <person name="Debuchy R."/>
            <person name="Gladieux P."/>
            <person name="Hiltunen Thoren M."/>
            <person name="Johannesson H."/>
        </authorList>
    </citation>
    <scope>NUCLEOTIDE SEQUENCE</scope>
    <source>
        <strain evidence="2">CBS 232.78</strain>
    </source>
</reference>
<dbReference type="EMBL" id="JAULSW010000004">
    <property type="protein sequence ID" value="KAK3384956.1"/>
    <property type="molecule type" value="Genomic_DNA"/>
</dbReference>
<dbReference type="AlphaFoldDB" id="A0AAE0NNT6"/>
<name>A0AAE0NNT6_9PEZI</name>
<organism evidence="2 3">
    <name type="scientific">Podospora didyma</name>
    <dbReference type="NCBI Taxonomy" id="330526"/>
    <lineage>
        <taxon>Eukaryota</taxon>
        <taxon>Fungi</taxon>
        <taxon>Dikarya</taxon>
        <taxon>Ascomycota</taxon>
        <taxon>Pezizomycotina</taxon>
        <taxon>Sordariomycetes</taxon>
        <taxon>Sordariomycetidae</taxon>
        <taxon>Sordariales</taxon>
        <taxon>Podosporaceae</taxon>
        <taxon>Podospora</taxon>
    </lineage>
</organism>
<accession>A0AAE0NNT6</accession>
<dbReference type="Proteomes" id="UP001285441">
    <property type="component" value="Unassembled WGS sequence"/>
</dbReference>